<dbReference type="Gene3D" id="3.30.2320.60">
    <property type="entry name" value="FhaA, phosphopeptide-binding domain (DUF3662)"/>
    <property type="match status" value="1"/>
</dbReference>
<sequence>MERTVGMLDRFERGIERVVNGAFAKAFRSQVEPVELAGALRKEADARAAVVSRGRTLTANSYTVELSSNDFERLTPIFDELKTDLRQVVGEHAVEQGYTFVGPVTVELTVASDLDTGVYRVLAGTERPDGSPAAQPANRGGYDPASRANPVVPEAYEQSRRREANPTPPPAAAPPASPAQAHPAPHHPDPARPARRQAAAHFTVSVGSRSYRLGQGSTIFGRSSSSADIVIDDPGVSRRHFEVTVDGSHAQASDLGSTNGTLLDGKRISKVNVTDGTVLQAGDSTVVFHRSEAGS</sequence>
<dbReference type="Proteomes" id="UP000242755">
    <property type="component" value="Unassembled WGS sequence"/>
</dbReference>
<dbReference type="InterPro" id="IPR022128">
    <property type="entry name" value="FhaA_N"/>
</dbReference>
<dbReference type="InterPro" id="IPR000253">
    <property type="entry name" value="FHA_dom"/>
</dbReference>
<dbReference type="SUPFAM" id="SSF49879">
    <property type="entry name" value="SMAD/FHA domain"/>
    <property type="match status" value="1"/>
</dbReference>
<evidence type="ECO:0000259" key="3">
    <source>
        <dbReference type="PROSITE" id="PS50006"/>
    </source>
</evidence>
<dbReference type="Gene3D" id="2.60.200.20">
    <property type="match status" value="1"/>
</dbReference>
<feature type="domain" description="FHA" evidence="3">
    <location>
        <begin position="218"/>
        <end position="268"/>
    </location>
</feature>
<dbReference type="EMBL" id="PKGO01000006">
    <property type="protein sequence ID" value="PKY70091.1"/>
    <property type="molecule type" value="Genomic_DNA"/>
</dbReference>
<evidence type="ECO:0000256" key="2">
    <source>
        <dbReference type="SAM" id="MobiDB-lite"/>
    </source>
</evidence>
<dbReference type="PROSITE" id="PS50006">
    <property type="entry name" value="FHA_DOMAIN"/>
    <property type="match status" value="1"/>
</dbReference>
<organism evidence="4 5">
    <name type="scientific">Brevibacterium ravenspurgense</name>
    <dbReference type="NCBI Taxonomy" id="479117"/>
    <lineage>
        <taxon>Bacteria</taxon>
        <taxon>Bacillati</taxon>
        <taxon>Actinomycetota</taxon>
        <taxon>Actinomycetes</taxon>
        <taxon>Micrococcales</taxon>
        <taxon>Brevibacteriaceae</taxon>
        <taxon>Brevibacterium</taxon>
    </lineage>
</organism>
<accession>A0A2I1IG42</accession>
<dbReference type="Pfam" id="PF00498">
    <property type="entry name" value="FHA"/>
    <property type="match status" value="1"/>
</dbReference>
<feature type="compositionally biased region" description="Pro residues" evidence="2">
    <location>
        <begin position="166"/>
        <end position="177"/>
    </location>
</feature>
<evidence type="ECO:0000313" key="4">
    <source>
        <dbReference type="EMBL" id="PKY70091.1"/>
    </source>
</evidence>
<dbReference type="AlphaFoldDB" id="A0A2I1IG42"/>
<feature type="region of interest" description="Disordered" evidence="2">
    <location>
        <begin position="124"/>
        <end position="200"/>
    </location>
</feature>
<dbReference type="InterPro" id="IPR042287">
    <property type="entry name" value="FhaA_N_sf"/>
</dbReference>
<dbReference type="SMART" id="SM00240">
    <property type="entry name" value="FHA"/>
    <property type="match status" value="1"/>
</dbReference>
<dbReference type="InterPro" id="IPR050923">
    <property type="entry name" value="Cell_Proc_Reg/RNA_Proc"/>
</dbReference>
<dbReference type="STRING" id="1176165.GCA_001584405_02126"/>
<protein>
    <submittedName>
        <fullName evidence="4">DUF2662 domain-containing protein</fullName>
    </submittedName>
</protein>
<reference evidence="4 5" key="1">
    <citation type="submission" date="2017-12" db="EMBL/GenBank/DDBJ databases">
        <title>Phylogenetic diversity of female urinary microbiome.</title>
        <authorList>
            <person name="Thomas-White K."/>
            <person name="Wolfe A.J."/>
        </authorList>
    </citation>
    <scope>NUCLEOTIDE SEQUENCE [LARGE SCALE GENOMIC DNA]</scope>
    <source>
        <strain evidence="4 5">UMB0426</strain>
    </source>
</reference>
<dbReference type="CDD" id="cd00060">
    <property type="entry name" value="FHA"/>
    <property type="match status" value="1"/>
</dbReference>
<dbReference type="InterPro" id="IPR008984">
    <property type="entry name" value="SMAD_FHA_dom_sf"/>
</dbReference>
<name>A0A2I1IG42_9MICO</name>
<comment type="caution">
    <text evidence="4">The sequence shown here is derived from an EMBL/GenBank/DDBJ whole genome shotgun (WGS) entry which is preliminary data.</text>
</comment>
<dbReference type="Pfam" id="PF12401">
    <property type="entry name" value="FhaA_N"/>
    <property type="match status" value="1"/>
</dbReference>
<dbReference type="PANTHER" id="PTHR23308">
    <property type="entry name" value="NUCLEAR INHIBITOR OF PROTEIN PHOSPHATASE-1"/>
    <property type="match status" value="1"/>
</dbReference>
<gene>
    <name evidence="4" type="ORF">CYJ40_06810</name>
</gene>
<evidence type="ECO:0000313" key="5">
    <source>
        <dbReference type="Proteomes" id="UP000242755"/>
    </source>
</evidence>
<keyword evidence="1" id="KW-0597">Phosphoprotein</keyword>
<proteinExistence type="predicted"/>
<evidence type="ECO:0000256" key="1">
    <source>
        <dbReference type="ARBA" id="ARBA00022553"/>
    </source>
</evidence>